<name>A0A4R5YME4_9MICO</name>
<proteinExistence type="predicted"/>
<sequence length="356" mass="38389">MSRSILIADLDLRGGRDLTHERIAASLFTRGVPAVTALEDERVLVRVAVDAWGRLITTDDGGRLVPADPSPIIAAFAEEWQADLRLERGSVVLAASARRRGSGDSSRVAPSVATPSRILVVGGIVPIDPERRRGLAAQLECSLSVVPAGDMHLVQTHGDAHMDWPPAQRPVVRLSLEGGALTVEVYSRIALDDEPPEGRWAMRGIPDLTASWRADWQGVLTGAGEIADVQRVLARADLSLSARRGPRDPQAALAEWGTDAAALDALRDHPNDDALLDAVVATLSLPRQTVQLLRGSITVDDLPGSQHIERTGIRRAVWEQTHPTRPSLWTRLVRRIRGDGARNDEGPGDRGRAGPS</sequence>
<dbReference type="RefSeq" id="WP_133398930.1">
    <property type="nucleotide sequence ID" value="NZ_SMZX01000001.1"/>
</dbReference>
<evidence type="ECO:0000313" key="1">
    <source>
        <dbReference type="EMBL" id="TDL45831.1"/>
    </source>
</evidence>
<dbReference type="AlphaFoldDB" id="A0A4R5YME4"/>
<reference evidence="1 2" key="1">
    <citation type="submission" date="2019-03" db="EMBL/GenBank/DDBJ databases">
        <title>Genome Sequencing and Assembly of Various Microbes Isolated from Partially Reclaimed Soil and Acid Mine Drainage (AMD) Site.</title>
        <authorList>
            <person name="Steinbock B."/>
            <person name="Bechtold R."/>
            <person name="Sevigny J.L."/>
            <person name="Thomas D."/>
            <person name="Cuthill L.R."/>
            <person name="Aveiro Johannsen E.J."/>
            <person name="Thomas K."/>
            <person name="Ghosh A."/>
        </authorList>
    </citation>
    <scope>NUCLEOTIDE SEQUENCE [LARGE SCALE GENOMIC DNA]</scope>
    <source>
        <strain evidence="1 2">F-B2</strain>
    </source>
</reference>
<comment type="caution">
    <text evidence="1">The sequence shown here is derived from an EMBL/GenBank/DDBJ whole genome shotgun (WGS) entry which is preliminary data.</text>
</comment>
<organism evidence="1 2">
    <name type="scientific">Microbacterium oleivorans</name>
    <dbReference type="NCBI Taxonomy" id="273677"/>
    <lineage>
        <taxon>Bacteria</taxon>
        <taxon>Bacillati</taxon>
        <taxon>Actinomycetota</taxon>
        <taxon>Actinomycetes</taxon>
        <taxon>Micrococcales</taxon>
        <taxon>Microbacteriaceae</taxon>
        <taxon>Microbacterium</taxon>
    </lineage>
</organism>
<protein>
    <submittedName>
        <fullName evidence="1">Uncharacterized protein</fullName>
    </submittedName>
</protein>
<evidence type="ECO:0000313" key="2">
    <source>
        <dbReference type="Proteomes" id="UP000295633"/>
    </source>
</evidence>
<gene>
    <name evidence="1" type="ORF">E2R54_05155</name>
</gene>
<dbReference type="Proteomes" id="UP000295633">
    <property type="component" value="Unassembled WGS sequence"/>
</dbReference>
<dbReference type="EMBL" id="SMZX01000001">
    <property type="protein sequence ID" value="TDL45831.1"/>
    <property type="molecule type" value="Genomic_DNA"/>
</dbReference>
<accession>A0A4R5YME4</accession>